<evidence type="ECO:0000313" key="1">
    <source>
        <dbReference type="EMBL" id="CAJ2633864.1"/>
    </source>
</evidence>
<protein>
    <submittedName>
        <fullName evidence="1">Uncharacterized protein</fullName>
    </submittedName>
</protein>
<sequence length="337" mass="38403">MELIPTNSGRIFDCVHINKQPALDHPLLKNHKLQRKPSFKRKNNQTSVKNSRNLIHWLEHVRCPKRTVPIQRLTKDDLIRGKSVLKVHNQGVIIHQAHVLHGVVDNIHGIKGTTSIYNLKLNNNQSSTGHLFLQNKVIGAATNRIIVGWHVSPKLYRDDHSTYFYALWTSDNFKSTGCYDMLCKGFVQTHRSYYLGSRIRRTSTYGGEMIEMPISLNKDRISHNWWLTVADKTIGYFPAAIFSDMVKVSGGWGGVTRTPEGTYSPPMGSGHLPDKNFVHASYFRDVGIQVDHSEKYHQPNIIEDNNDNFNCYDINYYGDQGEDFGYSLQFGGPGCNK</sequence>
<gene>
    <name evidence="1" type="ORF">MILVUS5_LOCUS4891</name>
</gene>
<name>A0ACB0IPL5_TRIPR</name>
<proteinExistence type="predicted"/>
<dbReference type="EMBL" id="CASHSV030000002">
    <property type="protein sequence ID" value="CAJ2633864.1"/>
    <property type="molecule type" value="Genomic_DNA"/>
</dbReference>
<dbReference type="Proteomes" id="UP001177021">
    <property type="component" value="Unassembled WGS sequence"/>
</dbReference>
<keyword evidence="2" id="KW-1185">Reference proteome</keyword>
<reference evidence="1" key="1">
    <citation type="submission" date="2023-10" db="EMBL/GenBank/DDBJ databases">
        <authorList>
            <person name="Rodriguez Cubillos JULIANA M."/>
            <person name="De Vega J."/>
        </authorList>
    </citation>
    <scope>NUCLEOTIDE SEQUENCE</scope>
</reference>
<organism evidence="1 2">
    <name type="scientific">Trifolium pratense</name>
    <name type="common">Red clover</name>
    <dbReference type="NCBI Taxonomy" id="57577"/>
    <lineage>
        <taxon>Eukaryota</taxon>
        <taxon>Viridiplantae</taxon>
        <taxon>Streptophyta</taxon>
        <taxon>Embryophyta</taxon>
        <taxon>Tracheophyta</taxon>
        <taxon>Spermatophyta</taxon>
        <taxon>Magnoliopsida</taxon>
        <taxon>eudicotyledons</taxon>
        <taxon>Gunneridae</taxon>
        <taxon>Pentapetalae</taxon>
        <taxon>rosids</taxon>
        <taxon>fabids</taxon>
        <taxon>Fabales</taxon>
        <taxon>Fabaceae</taxon>
        <taxon>Papilionoideae</taxon>
        <taxon>50 kb inversion clade</taxon>
        <taxon>NPAAA clade</taxon>
        <taxon>Hologalegina</taxon>
        <taxon>IRL clade</taxon>
        <taxon>Trifolieae</taxon>
        <taxon>Trifolium</taxon>
    </lineage>
</organism>
<accession>A0ACB0IPL5</accession>
<comment type="caution">
    <text evidence="1">The sequence shown here is derived from an EMBL/GenBank/DDBJ whole genome shotgun (WGS) entry which is preliminary data.</text>
</comment>
<evidence type="ECO:0000313" key="2">
    <source>
        <dbReference type="Proteomes" id="UP001177021"/>
    </source>
</evidence>